<keyword evidence="2" id="KW-1185">Reference proteome</keyword>
<proteinExistence type="predicted"/>
<protein>
    <submittedName>
        <fullName evidence="1">Sec63 domain-containing</fullName>
    </submittedName>
</protein>
<evidence type="ECO:0000313" key="2">
    <source>
        <dbReference type="Proteomes" id="UP001056778"/>
    </source>
</evidence>
<sequence>MAKLEGLGEHQRKRFCYSLVNEIESELCGDMIKPKAKYMVESLRTFLTEDNNFYGLELLDSTITGELSQEQFNFITNKIKNTKAEWNSIDCQMKSLTSLKQEPVLDYFYMEVEKIEKEEPKSSDHTFSMTYKEETKTTSENWLEQGYDKYKGILPGFSKEEFCKSMFQILASNRSNNELQNELFEMLGFDAFELISEMLDNRKNIVDCGLNLFNSNAKKKPVENGYVKTPREGPHITSQVSVQLDSEKLYQKQLRKLEKKSEKLKNKDYNGDYSHYNNSAADYGISKTESLTKLARSAAAFTQQQYPHVHDSQKDVHVKMMICGQPTNVPNDALKKSTQTYDEITIPSRKSTEKINFVPKIKVSTMDKIGKMVFRDIESFNHIQSEVYPVAYHTNENMLICAPTGAGKTNIALLTIVQQIKNFVEHDVVRLEKFKIVYVCPMKALASEMTENFSKKLLPLGIQVKELTGDMQLSRKEIVETQMLVTTPEKWDVITRKGSNDGELTSLLKLLILDEVHLLNSDRGPVIEALVARTLRQVVNSQNMIRIVGLSATLPNYIDVAHFLRVNPEIGLFYFDLRYRSVPLTQTFIGIKSTKQIQTNIDTDETCFTKVVDFLRGGHQVMVFVHARNQTNKTANFLKETAGKRNLLHLFEPDKNFKAKKAVWNVKNKSLESLLPFGLGVHHAGMLRKDRNEVEKCFLQGAIKVLVCTATLAWGVNLPAHAVIIKGTKLYDSKKSAFVDLDILDVMQIFGRAGRPQFDTSGTGIIITTSDKMNFYLSAMTNQIPIESKLLNALTDNLNAEIVLGSISNIQEAVEWMTFTYLYRRMRMNPQVYSLQYADLEEDPDLRGAMLSYAHKAATLLDKAHMIRYDPKNGDLMATNLGRTASYYYINFDTMEIFNDMMNPTMTEAEIIEMMCLASEFQQIQVRQEELEDLDYLMDNYCELNVPGGPENVCGKVNILMQTYLSRGYIKSLSLASDMEYITQSAARIARSLFDIAIHQNKAILAGRCLLVAHMFEQQIWPFQSPLRQFKYIEGPVIQNIELSRLNIDRLREMDEKQIGSMIRNTKAASKVKHCAEAFPVLDVDSTIQPITRGVIRVKLSVKPNFKWSNTYHGKASENFWIWVEDPDTDCIYHSEMCTITKATCIKEEALELVFTIPLIEPRPSQYLLRISSDRWIRAPTGSGKTIAAEICMFRLFNMSPQLKIVYIAPLKALVRERVDDWRKKFGGHLNKNVVEITGDVTPSPHVIDAADIIITTPEKWDGMSRGWQNRNFIREVGLMVIDEIHLLGEDRGPVLEVIVSRTNFISDRTGRKLRIVGLSTAMANAKDLATWLGIGEMGLYNFRPSVRPVPLEVHIAGFPGKHYCPRMISMNRPTYQAIRQHAPDSPALVFCSSRKQTRLTAFDLITYLVTDTAPKQWLHCDEDTIALLISNIVDVDLKQFLAFGIGIHHAGLQERDRKTVEELFVNQKIQVLIATATLAWGVNFPAHLVVIKVRHNEDKINMQLVKILSFNLNGVMYDSPHLKVNLLLQMYLNDLELPNQEYTVDLKSVLDQALRILQAMIDIAAYSGWLSCTIRIIFLMQMMIQGRWTFEPDVLTIPGVTKPTLPTLFKELTRNQSLRNCSADSLAGIKCASMRHSTILKEAFINVFGTNKAAEIMKHVFSIPWLENNIVVTEIETNEKKQLNEDVYKLLPDTEYEISLSLFRKGSGDKSVLHSPRFPKKKDEGWFAVLGDSDELLCIKRFNVNNRTTVSLKFSTPPRLGTYVYKLYIMSDSYIGLDQQFEIPIQVKQ</sequence>
<reference evidence="1" key="1">
    <citation type="submission" date="2022-04" db="EMBL/GenBank/DDBJ databases">
        <title>Chromosome-scale genome assembly of Holotrichia oblita Faldermann.</title>
        <authorList>
            <person name="Rongchong L."/>
        </authorList>
    </citation>
    <scope>NUCLEOTIDE SEQUENCE</scope>
    <source>
        <strain evidence="1">81SQS9</strain>
    </source>
</reference>
<organism evidence="1 2">
    <name type="scientific">Holotrichia oblita</name>
    <name type="common">Chafer beetle</name>
    <dbReference type="NCBI Taxonomy" id="644536"/>
    <lineage>
        <taxon>Eukaryota</taxon>
        <taxon>Metazoa</taxon>
        <taxon>Ecdysozoa</taxon>
        <taxon>Arthropoda</taxon>
        <taxon>Hexapoda</taxon>
        <taxon>Insecta</taxon>
        <taxon>Pterygota</taxon>
        <taxon>Neoptera</taxon>
        <taxon>Endopterygota</taxon>
        <taxon>Coleoptera</taxon>
        <taxon>Polyphaga</taxon>
        <taxon>Scarabaeiformia</taxon>
        <taxon>Scarabaeidae</taxon>
        <taxon>Melolonthinae</taxon>
        <taxon>Holotrichia</taxon>
    </lineage>
</organism>
<accession>A0ACB9T955</accession>
<evidence type="ECO:0000313" key="1">
    <source>
        <dbReference type="EMBL" id="KAI4463388.1"/>
    </source>
</evidence>
<comment type="caution">
    <text evidence="1">The sequence shown here is derived from an EMBL/GenBank/DDBJ whole genome shotgun (WGS) entry which is preliminary data.</text>
</comment>
<name>A0ACB9T955_HOLOL</name>
<gene>
    <name evidence="1" type="ORF">MML48_4g00012648</name>
</gene>
<dbReference type="Proteomes" id="UP001056778">
    <property type="component" value="Chromosome 4"/>
</dbReference>
<dbReference type="EMBL" id="CM043018">
    <property type="protein sequence ID" value="KAI4463388.1"/>
    <property type="molecule type" value="Genomic_DNA"/>
</dbReference>